<dbReference type="Proteomes" id="UP000287547">
    <property type="component" value="Unassembled WGS sequence"/>
</dbReference>
<feature type="compositionally biased region" description="Low complexity" evidence="1">
    <location>
        <begin position="1"/>
        <end position="12"/>
    </location>
</feature>
<evidence type="ECO:0000256" key="1">
    <source>
        <dbReference type="SAM" id="MobiDB-lite"/>
    </source>
</evidence>
<accession>A0A428Y2Z7</accession>
<evidence type="ECO:0000313" key="4">
    <source>
        <dbReference type="Proteomes" id="UP000287547"/>
    </source>
</evidence>
<feature type="compositionally biased region" description="Low complexity" evidence="1">
    <location>
        <begin position="52"/>
        <end position="63"/>
    </location>
</feature>
<feature type="transmembrane region" description="Helical" evidence="2">
    <location>
        <begin position="166"/>
        <end position="190"/>
    </location>
</feature>
<dbReference type="OrthoDB" id="3695968at2"/>
<dbReference type="RefSeq" id="WP_037251515.1">
    <property type="nucleotide sequence ID" value="NZ_QHKI01000110.1"/>
</dbReference>
<evidence type="ECO:0008006" key="5">
    <source>
        <dbReference type="Google" id="ProtNLM"/>
    </source>
</evidence>
<reference evidence="3 4" key="1">
    <citation type="submission" date="2018-05" db="EMBL/GenBank/DDBJ databases">
        <title>Evolution of GPA BGCs.</title>
        <authorList>
            <person name="Waglechner N."/>
            <person name="Wright G.D."/>
        </authorList>
    </citation>
    <scope>NUCLEOTIDE SEQUENCE [LARGE SCALE GENOMIC DNA]</scope>
    <source>
        <strain evidence="3 4">A82846</strain>
    </source>
</reference>
<feature type="compositionally biased region" description="Gly residues" evidence="1">
    <location>
        <begin position="13"/>
        <end position="30"/>
    </location>
</feature>
<keyword evidence="2" id="KW-0812">Transmembrane</keyword>
<feature type="transmembrane region" description="Helical" evidence="2">
    <location>
        <begin position="134"/>
        <end position="154"/>
    </location>
</feature>
<organism evidence="3 4">
    <name type="scientific">Kibdelosporangium aridum</name>
    <dbReference type="NCBI Taxonomy" id="2030"/>
    <lineage>
        <taxon>Bacteria</taxon>
        <taxon>Bacillati</taxon>
        <taxon>Actinomycetota</taxon>
        <taxon>Actinomycetes</taxon>
        <taxon>Pseudonocardiales</taxon>
        <taxon>Pseudonocardiaceae</taxon>
        <taxon>Kibdelosporangium</taxon>
    </lineage>
</organism>
<evidence type="ECO:0000313" key="3">
    <source>
        <dbReference type="EMBL" id="RSM61957.1"/>
    </source>
</evidence>
<evidence type="ECO:0000256" key="2">
    <source>
        <dbReference type="SAM" id="Phobius"/>
    </source>
</evidence>
<protein>
    <recommendedName>
        <fullName evidence="5">DUF5336 domain-containing protein</fullName>
    </recommendedName>
</protein>
<feature type="region of interest" description="Disordered" evidence="1">
    <location>
        <begin position="230"/>
        <end position="249"/>
    </location>
</feature>
<gene>
    <name evidence="3" type="ORF">DMH04_53410</name>
</gene>
<keyword evidence="2" id="KW-0472">Membrane</keyword>
<feature type="transmembrane region" description="Helical" evidence="2">
    <location>
        <begin position="196"/>
        <end position="219"/>
    </location>
</feature>
<dbReference type="AlphaFoldDB" id="A0A428Y2Z7"/>
<dbReference type="EMBL" id="QHKI01000110">
    <property type="protein sequence ID" value="RSM61957.1"/>
    <property type="molecule type" value="Genomic_DNA"/>
</dbReference>
<feature type="region of interest" description="Disordered" evidence="1">
    <location>
        <begin position="1"/>
        <end position="75"/>
    </location>
</feature>
<keyword evidence="2" id="KW-1133">Transmembrane helix</keyword>
<proteinExistence type="predicted"/>
<feature type="transmembrane region" description="Helical" evidence="2">
    <location>
        <begin position="102"/>
        <end position="122"/>
    </location>
</feature>
<comment type="caution">
    <text evidence="3">The sequence shown here is derived from an EMBL/GenBank/DDBJ whole genome shotgun (WGS) entry which is preliminary data.</text>
</comment>
<name>A0A428Y2Z7_KIBAR</name>
<feature type="compositionally biased region" description="Low complexity" evidence="1">
    <location>
        <begin position="31"/>
        <end position="42"/>
    </location>
</feature>
<feature type="compositionally biased region" description="Pro residues" evidence="1">
    <location>
        <begin position="235"/>
        <end position="249"/>
    </location>
</feature>
<sequence length="249" mass="25980">MTQHPQGPYQPGQPGGNPYGQGPQGQGQPQGGPQQPYGQQPPYGQPQPPYGQPQQPYGNYQQPGGSGRKTPEIPGFAQKFTGIGANWGSGGNRPTLPTPKSVIWAFLLAGGGAIFSALYNIVYAIGFSSYYGGFYNAGSVIFGVLIAAGLFVIAVMMRNGAEWARIVLAVLTGLGLLFGLIALFGIGLLFTVLGGFGAVLLIVLIVQLAALAATMYFLFQPESNAYFKSASAGPGYPPPPPPGPQNFRG</sequence>